<dbReference type="EMBL" id="LAZR01000042">
    <property type="protein sequence ID" value="KKO00144.1"/>
    <property type="molecule type" value="Genomic_DNA"/>
</dbReference>
<proteinExistence type="predicted"/>
<protein>
    <recommendedName>
        <fullName evidence="1">Putative auto-transporter adhesin head GIN domain-containing protein</fullName>
    </recommendedName>
</protein>
<dbReference type="AlphaFoldDB" id="A0A0F9Y659"/>
<evidence type="ECO:0000313" key="2">
    <source>
        <dbReference type="EMBL" id="KKO00144.1"/>
    </source>
</evidence>
<dbReference type="Gene3D" id="2.160.20.120">
    <property type="match status" value="1"/>
</dbReference>
<dbReference type="Pfam" id="PF10988">
    <property type="entry name" value="DUF2807"/>
    <property type="match status" value="1"/>
</dbReference>
<comment type="caution">
    <text evidence="2">The sequence shown here is derived from an EMBL/GenBank/DDBJ whole genome shotgun (WGS) entry which is preliminary data.</text>
</comment>
<reference evidence="2" key="1">
    <citation type="journal article" date="2015" name="Nature">
        <title>Complex archaea that bridge the gap between prokaryotes and eukaryotes.</title>
        <authorList>
            <person name="Spang A."/>
            <person name="Saw J.H."/>
            <person name="Jorgensen S.L."/>
            <person name="Zaremba-Niedzwiedzka K."/>
            <person name="Martijn J."/>
            <person name="Lind A.E."/>
            <person name="van Eijk R."/>
            <person name="Schleper C."/>
            <person name="Guy L."/>
            <person name="Ettema T.J."/>
        </authorList>
    </citation>
    <scope>NUCLEOTIDE SEQUENCE</scope>
</reference>
<sequence>MKNQIVLVVVFLMALSVVGQKKAKIDGNKEVTDVFKTLEEFHAIEIADNLEVTLTQTSDNGYHLKTDENLVDVIKFDILNGVLKIYSTHTIKKSKELIIDLTFVNVDAITLVADAELNSKNRLTADKLMFTANDNAKYDLDIQVVNATFNLNQNSKGDLILKGDKTTMILNDNAFLKGDLISDELSMTVNKRADLDIKGDATNLKLTATGSSDIKAKKLRATYADLNASNSADIYVNATKELKVYTKGKSYVYVYGNPEIKVEGLNDKSKIIKK</sequence>
<accession>A0A0F9Y659</accession>
<gene>
    <name evidence="2" type="ORF">LCGC14_0129100</name>
</gene>
<organism evidence="2">
    <name type="scientific">marine sediment metagenome</name>
    <dbReference type="NCBI Taxonomy" id="412755"/>
    <lineage>
        <taxon>unclassified sequences</taxon>
        <taxon>metagenomes</taxon>
        <taxon>ecological metagenomes</taxon>
    </lineage>
</organism>
<name>A0A0F9Y659_9ZZZZ</name>
<feature type="domain" description="Putative auto-transporter adhesin head GIN" evidence="1">
    <location>
        <begin position="154"/>
        <end position="258"/>
    </location>
</feature>
<dbReference type="InterPro" id="IPR021255">
    <property type="entry name" value="DUF2807"/>
</dbReference>
<evidence type="ECO:0000259" key="1">
    <source>
        <dbReference type="Pfam" id="PF10988"/>
    </source>
</evidence>